<evidence type="ECO:0000259" key="4">
    <source>
        <dbReference type="PROSITE" id="PS50949"/>
    </source>
</evidence>
<name>A0ABY5JRW7_9BACI</name>
<evidence type="ECO:0000256" key="2">
    <source>
        <dbReference type="ARBA" id="ARBA00023125"/>
    </source>
</evidence>
<sequence length="212" mass="24859">MGTKPELLLKDIAYKQIKKGILEEAYQPGTILSEKQLVESLSMSKTPIKSAIERLEAEGFVVVSSKRGIIIQDISIDRINDIYNLRIALETFNCEQIYNKITETEIKYLDDNLKAAEDYIKELNVNKFAELDHEFHLIICEIAGNKEIKNILLNYNEHLYRITLKHLNKEPERMYKFHDDHVKLLNQLRNHDRECVTSMKIHLEDSKKILFQ</sequence>
<keyword evidence="6" id="KW-1185">Reference proteome</keyword>
<dbReference type="InterPro" id="IPR011711">
    <property type="entry name" value="GntR_C"/>
</dbReference>
<accession>A0ABY5JRW7</accession>
<evidence type="ECO:0000313" key="5">
    <source>
        <dbReference type="EMBL" id="UUI03048.1"/>
    </source>
</evidence>
<dbReference type="Pfam" id="PF07729">
    <property type="entry name" value="FCD"/>
    <property type="match status" value="1"/>
</dbReference>
<dbReference type="SMART" id="SM00895">
    <property type="entry name" value="FCD"/>
    <property type="match status" value="1"/>
</dbReference>
<dbReference type="PROSITE" id="PS50949">
    <property type="entry name" value="HTH_GNTR"/>
    <property type="match status" value="1"/>
</dbReference>
<protein>
    <submittedName>
        <fullName evidence="5">GntR family transcriptional regulator</fullName>
    </submittedName>
</protein>
<dbReference type="Pfam" id="PF00392">
    <property type="entry name" value="GntR"/>
    <property type="match status" value="1"/>
</dbReference>
<dbReference type="SUPFAM" id="SSF46785">
    <property type="entry name" value="Winged helix' DNA-binding domain"/>
    <property type="match status" value="1"/>
</dbReference>
<dbReference type="PRINTS" id="PR00035">
    <property type="entry name" value="HTHGNTR"/>
</dbReference>
<dbReference type="Gene3D" id="1.10.10.10">
    <property type="entry name" value="Winged helix-like DNA-binding domain superfamily/Winged helix DNA-binding domain"/>
    <property type="match status" value="1"/>
</dbReference>
<gene>
    <name evidence="5" type="ORF">NP439_23965</name>
</gene>
<reference evidence="5" key="1">
    <citation type="submission" date="2022-07" db="EMBL/GenBank/DDBJ databases">
        <title>FELIX.</title>
        <authorList>
            <person name="Wan K.H."/>
            <person name="Park S."/>
            <person name="Lawrence Q."/>
            <person name="Eichenberger J.P."/>
            <person name="Booth B.W."/>
            <person name="Piaggio A.J."/>
            <person name="Chandler J.C."/>
            <person name="Franklin A.B."/>
            <person name="Celniker S.E."/>
        </authorList>
    </citation>
    <scope>NUCLEOTIDE SEQUENCE</scope>
    <source>
        <strain evidence="5">QA-1986 374</strain>
    </source>
</reference>
<dbReference type="PANTHER" id="PTHR43537:SF24">
    <property type="entry name" value="GLUCONATE OPERON TRANSCRIPTIONAL REPRESSOR"/>
    <property type="match status" value="1"/>
</dbReference>
<dbReference type="EMBL" id="CP101914">
    <property type="protein sequence ID" value="UUI03048.1"/>
    <property type="molecule type" value="Genomic_DNA"/>
</dbReference>
<evidence type="ECO:0000313" key="6">
    <source>
        <dbReference type="Proteomes" id="UP001059773"/>
    </source>
</evidence>
<feature type="domain" description="HTH gntR-type" evidence="4">
    <location>
        <begin position="7"/>
        <end position="74"/>
    </location>
</feature>
<dbReference type="Proteomes" id="UP001059773">
    <property type="component" value="Chromosome"/>
</dbReference>
<organism evidence="5 6">
    <name type="scientific">Oceanobacillus jeddahense</name>
    <dbReference type="NCBI Taxonomy" id="1462527"/>
    <lineage>
        <taxon>Bacteria</taxon>
        <taxon>Bacillati</taxon>
        <taxon>Bacillota</taxon>
        <taxon>Bacilli</taxon>
        <taxon>Bacillales</taxon>
        <taxon>Bacillaceae</taxon>
        <taxon>Oceanobacillus</taxon>
    </lineage>
</organism>
<dbReference type="CDD" id="cd07377">
    <property type="entry name" value="WHTH_GntR"/>
    <property type="match status" value="1"/>
</dbReference>
<keyword evidence="2" id="KW-0238">DNA-binding</keyword>
<evidence type="ECO:0000256" key="3">
    <source>
        <dbReference type="ARBA" id="ARBA00023163"/>
    </source>
</evidence>
<proteinExistence type="predicted"/>
<dbReference type="InterPro" id="IPR036390">
    <property type="entry name" value="WH_DNA-bd_sf"/>
</dbReference>
<dbReference type="RefSeq" id="WP_256708230.1">
    <property type="nucleotide sequence ID" value="NZ_CP101914.1"/>
</dbReference>
<dbReference type="InterPro" id="IPR036388">
    <property type="entry name" value="WH-like_DNA-bd_sf"/>
</dbReference>
<dbReference type="SMART" id="SM00345">
    <property type="entry name" value="HTH_GNTR"/>
    <property type="match status" value="1"/>
</dbReference>
<dbReference type="Gene3D" id="1.20.120.530">
    <property type="entry name" value="GntR ligand-binding domain-like"/>
    <property type="match status" value="1"/>
</dbReference>
<keyword evidence="1" id="KW-0805">Transcription regulation</keyword>
<evidence type="ECO:0000256" key="1">
    <source>
        <dbReference type="ARBA" id="ARBA00023015"/>
    </source>
</evidence>
<dbReference type="SUPFAM" id="SSF48008">
    <property type="entry name" value="GntR ligand-binding domain-like"/>
    <property type="match status" value="1"/>
</dbReference>
<dbReference type="InterPro" id="IPR000524">
    <property type="entry name" value="Tscrpt_reg_HTH_GntR"/>
</dbReference>
<keyword evidence="3" id="KW-0804">Transcription</keyword>
<dbReference type="PANTHER" id="PTHR43537">
    <property type="entry name" value="TRANSCRIPTIONAL REGULATOR, GNTR FAMILY"/>
    <property type="match status" value="1"/>
</dbReference>
<dbReference type="InterPro" id="IPR008920">
    <property type="entry name" value="TF_FadR/GntR_C"/>
</dbReference>